<proteinExistence type="predicted"/>
<dbReference type="RefSeq" id="WP_074321364.1">
    <property type="nucleotide sequence ID" value="NZ_KX009064.1"/>
</dbReference>
<accession>A0A2P0QFW8</accession>
<organism evidence="1">
    <name type="scientific">Pseudomonas syringae pv. actinidiae</name>
    <dbReference type="NCBI Taxonomy" id="103796"/>
    <lineage>
        <taxon>Bacteria</taxon>
        <taxon>Pseudomonadati</taxon>
        <taxon>Pseudomonadota</taxon>
        <taxon>Gammaproteobacteria</taxon>
        <taxon>Pseudomonadales</taxon>
        <taxon>Pseudomonadaceae</taxon>
        <taxon>Pseudomonas</taxon>
        <taxon>Pseudomonas syringae</taxon>
    </lineage>
</organism>
<dbReference type="AlphaFoldDB" id="A0A2P0QFW8"/>
<keyword evidence="1" id="KW-0614">Plasmid</keyword>
<protein>
    <submittedName>
        <fullName evidence="1">Uncharacterized protein</fullName>
    </submittedName>
</protein>
<evidence type="ECO:0000313" key="1">
    <source>
        <dbReference type="EMBL" id="ARO45288.1"/>
    </source>
</evidence>
<name>A0A2P0QFW8_PSESF</name>
<dbReference type="EMBL" id="KX009064">
    <property type="protein sequence ID" value="ARO45288.1"/>
    <property type="molecule type" value="Genomic_DNA"/>
</dbReference>
<reference evidence="1" key="1">
    <citation type="submission" date="2016-03" db="EMBL/GenBank/DDBJ databases">
        <title>The evolution of Pseudomonas syringae pv. actinidiae in New Zealand.</title>
        <authorList>
            <person name="Taiaroa G."/>
            <person name="Poulter R.T.M."/>
            <person name="Lamont I."/>
            <person name="Stockwell P."/>
            <person name="Butler M.I."/>
        </authorList>
    </citation>
    <scope>NUCLEOTIDE SEQUENCE</scope>
    <source>
        <strain evidence="1">RT811</strain>
        <plasmid evidence="1">pPK_RT811</plasmid>
    </source>
</reference>
<sequence length="112" mass="12778">MNINTAQSSDHYLTRSDFLSFWHSRPTAEFVAADLISAIEDAAQRRCGLHWEIYEAVLLRGLRDKAASLPADHRLTFMQELGKRRIRIDEAAIAAAEEAERDVWDDIHADQV</sequence>
<geneLocation type="plasmid" evidence="1">
    <name>pPK_RT811</name>
</geneLocation>